<name>A0A8H6ALU7_9HELO</name>
<dbReference type="RefSeq" id="XP_037189090.1">
    <property type="nucleotide sequence ID" value="XM_037340622.1"/>
</dbReference>
<proteinExistence type="predicted"/>
<comment type="caution">
    <text evidence="2">The sequence shown here is derived from an EMBL/GenBank/DDBJ whole genome shotgun (WGS) entry which is preliminary data.</text>
</comment>
<dbReference type="OrthoDB" id="265717at2759"/>
<accession>A0A8H6ALU7</accession>
<gene>
    <name evidence="2" type="ORF">Bfra_010289</name>
</gene>
<sequence>MDLYTGFDLVPRLPESIEDQKSWECFIQAVKEHYQNDDLVEAKQNCITVKVDRGLVLPFEGHELLRFCSEISVRHAEGVENHLNTITRIAEKHFGSRANVYDLRKSFEQPGEPNASAGIDSDMPKNHSQTVKDSEIFSIEQVPGK</sequence>
<dbReference type="GeneID" id="59264314"/>
<feature type="region of interest" description="Disordered" evidence="1">
    <location>
        <begin position="106"/>
        <end position="145"/>
    </location>
</feature>
<feature type="compositionally biased region" description="Basic and acidic residues" evidence="1">
    <location>
        <begin position="122"/>
        <end position="135"/>
    </location>
</feature>
<protein>
    <submittedName>
        <fullName evidence="2">Uncharacterized protein</fullName>
    </submittedName>
</protein>
<evidence type="ECO:0000256" key="1">
    <source>
        <dbReference type="SAM" id="MobiDB-lite"/>
    </source>
</evidence>
<reference evidence="2 3" key="1">
    <citation type="journal article" date="2020" name="Phytopathology">
        <title>A high-quality genome resource of Botrytis fragariae, a new and rapidly spreading fungal pathogen causing strawberry gray mold in the U.S.A.</title>
        <authorList>
            <person name="Wu Y."/>
            <person name="Saski C.A."/>
            <person name="Schnabel G."/>
            <person name="Xiao S."/>
            <person name="Hu M."/>
        </authorList>
    </citation>
    <scope>NUCLEOTIDE SEQUENCE [LARGE SCALE GENOMIC DNA]</scope>
    <source>
        <strain evidence="2 3">BVB16</strain>
    </source>
</reference>
<keyword evidence="3" id="KW-1185">Reference proteome</keyword>
<organism evidence="2 3">
    <name type="scientific">Botrytis fragariae</name>
    <dbReference type="NCBI Taxonomy" id="1964551"/>
    <lineage>
        <taxon>Eukaryota</taxon>
        <taxon>Fungi</taxon>
        <taxon>Dikarya</taxon>
        <taxon>Ascomycota</taxon>
        <taxon>Pezizomycotina</taxon>
        <taxon>Leotiomycetes</taxon>
        <taxon>Helotiales</taxon>
        <taxon>Sclerotiniaceae</taxon>
        <taxon>Botrytis</taxon>
    </lineage>
</organism>
<evidence type="ECO:0000313" key="3">
    <source>
        <dbReference type="Proteomes" id="UP000531561"/>
    </source>
</evidence>
<dbReference type="Proteomes" id="UP000531561">
    <property type="component" value="Unassembled WGS sequence"/>
</dbReference>
<dbReference type="EMBL" id="JABFCT010000015">
    <property type="protein sequence ID" value="KAF5870143.1"/>
    <property type="molecule type" value="Genomic_DNA"/>
</dbReference>
<dbReference type="AlphaFoldDB" id="A0A8H6ALU7"/>
<evidence type="ECO:0000313" key="2">
    <source>
        <dbReference type="EMBL" id="KAF5870143.1"/>
    </source>
</evidence>